<dbReference type="EMBL" id="JAGIOE010000001">
    <property type="protein sequence ID" value="MBP2372964.1"/>
    <property type="molecule type" value="Genomic_DNA"/>
</dbReference>
<dbReference type="RefSeq" id="WP_209906208.1">
    <property type="nucleotide sequence ID" value="NZ_BAAAMI010000019.1"/>
</dbReference>
<dbReference type="InterPro" id="IPR036291">
    <property type="entry name" value="NAD(P)-bd_dom_sf"/>
</dbReference>
<evidence type="ECO:0000313" key="2">
    <source>
        <dbReference type="EMBL" id="MBP2372964.1"/>
    </source>
</evidence>
<reference evidence="2 3" key="1">
    <citation type="submission" date="2021-03" db="EMBL/GenBank/DDBJ databases">
        <title>Sequencing the genomes of 1000 actinobacteria strains.</title>
        <authorList>
            <person name="Klenk H.-P."/>
        </authorList>
    </citation>
    <scope>NUCLEOTIDE SEQUENCE [LARGE SCALE GENOMIC DNA]</scope>
    <source>
        <strain evidence="2 3">DSM 15454</strain>
    </source>
</reference>
<organism evidence="2 3">
    <name type="scientific">Paeniglutamicibacter psychrophenolicus</name>
    <dbReference type="NCBI Taxonomy" id="257454"/>
    <lineage>
        <taxon>Bacteria</taxon>
        <taxon>Bacillati</taxon>
        <taxon>Actinomycetota</taxon>
        <taxon>Actinomycetes</taxon>
        <taxon>Micrococcales</taxon>
        <taxon>Micrococcaceae</taxon>
        <taxon>Paeniglutamicibacter</taxon>
    </lineage>
</organism>
<keyword evidence="3" id="KW-1185">Reference proteome</keyword>
<comment type="caution">
    <text evidence="2">The sequence shown here is derived from an EMBL/GenBank/DDBJ whole genome shotgun (WGS) entry which is preliminary data.</text>
</comment>
<dbReference type="Gene3D" id="3.40.50.720">
    <property type="entry name" value="NAD(P)-binding Rossmann-like Domain"/>
    <property type="match status" value="1"/>
</dbReference>
<feature type="domain" description="NAD-dependent epimerase/dehydratase" evidence="1">
    <location>
        <begin position="7"/>
        <end position="242"/>
    </location>
</feature>
<sequence>MDQAQHVLVTGGSGRLGRSVVKGLLEAGHRVTSVDRHPPEIPEPSAHYVSVDLTDTAQTLAAFAEASPDAVVSLAAIAVPFSAPEAVILKTNATIAHNVTSAALEVGCSKIVLASSPTVIGYGAPAGWLPQKFPVDENTPARPWNAYGLSKFVAEQVASMFAAARGNEARFASFRPCYVIAPEEWEGAPTQQGHTVTERLENPDLAAPSLFNYVDARDVTDFLLLLLEKMDVIENGSTFFVGAADALAVEPLSELLPRYVPGSEEIASVLVGSSPAFSIERARTVLGWEPKRSWRTELAKQPASPARG</sequence>
<proteinExistence type="predicted"/>
<evidence type="ECO:0000259" key="1">
    <source>
        <dbReference type="Pfam" id="PF01370"/>
    </source>
</evidence>
<name>A0ABS4W9S7_9MICC</name>
<dbReference type="Proteomes" id="UP000766570">
    <property type="component" value="Unassembled WGS sequence"/>
</dbReference>
<dbReference type="PANTHER" id="PTHR43245">
    <property type="entry name" value="BIFUNCTIONAL POLYMYXIN RESISTANCE PROTEIN ARNA"/>
    <property type="match status" value="1"/>
</dbReference>
<protein>
    <submittedName>
        <fullName evidence="2">Nucleoside-diphosphate-sugar epimerase</fullName>
    </submittedName>
</protein>
<dbReference type="InterPro" id="IPR050177">
    <property type="entry name" value="Lipid_A_modif_metabolic_enz"/>
</dbReference>
<evidence type="ECO:0000313" key="3">
    <source>
        <dbReference type="Proteomes" id="UP000766570"/>
    </source>
</evidence>
<gene>
    <name evidence="2" type="ORF">JOF46_000876</name>
</gene>
<accession>A0ABS4W9S7</accession>
<dbReference type="SUPFAM" id="SSF51735">
    <property type="entry name" value="NAD(P)-binding Rossmann-fold domains"/>
    <property type="match status" value="1"/>
</dbReference>
<dbReference type="InterPro" id="IPR001509">
    <property type="entry name" value="Epimerase_deHydtase"/>
</dbReference>
<dbReference type="Pfam" id="PF01370">
    <property type="entry name" value="Epimerase"/>
    <property type="match status" value="1"/>
</dbReference>